<sequence>MRIVRLPEVKALTGLSRPTVYERIRDGEFPRPVGLGGRTVGWVEGEVTAWIQGRIAIARGHDS</sequence>
<gene>
    <name evidence="1" type="ORF">PQU94_08820</name>
</gene>
<dbReference type="PANTHER" id="PTHR36154:SF1">
    <property type="entry name" value="DNA-BINDING TRANSCRIPTIONAL ACTIVATOR ALPA"/>
    <property type="match status" value="1"/>
</dbReference>
<dbReference type="InterPro" id="IPR052931">
    <property type="entry name" value="Prophage_regulatory_activator"/>
</dbReference>
<organism evidence="1 2">
    <name type="scientific">Asticcacaulis currens</name>
    <dbReference type="NCBI Taxonomy" id="2984210"/>
    <lineage>
        <taxon>Bacteria</taxon>
        <taxon>Pseudomonadati</taxon>
        <taxon>Pseudomonadota</taxon>
        <taxon>Alphaproteobacteria</taxon>
        <taxon>Caulobacterales</taxon>
        <taxon>Caulobacteraceae</taxon>
        <taxon>Asticcacaulis</taxon>
    </lineage>
</organism>
<dbReference type="PANTHER" id="PTHR36154">
    <property type="entry name" value="DNA-BINDING TRANSCRIPTIONAL ACTIVATOR ALPA"/>
    <property type="match status" value="1"/>
</dbReference>
<dbReference type="EMBL" id="JAQQKW010000004">
    <property type="protein sequence ID" value="MDC7694383.1"/>
    <property type="molecule type" value="Genomic_DNA"/>
</dbReference>
<evidence type="ECO:0000313" key="1">
    <source>
        <dbReference type="EMBL" id="MDC7694383.1"/>
    </source>
</evidence>
<dbReference type="Pfam" id="PF05930">
    <property type="entry name" value="Phage_AlpA"/>
    <property type="match status" value="1"/>
</dbReference>
<dbReference type="Proteomes" id="UP001216595">
    <property type="component" value="Unassembled WGS sequence"/>
</dbReference>
<dbReference type="InterPro" id="IPR010260">
    <property type="entry name" value="AlpA"/>
</dbReference>
<protein>
    <submittedName>
        <fullName evidence="1">AlpA family transcriptional regulator</fullName>
    </submittedName>
</protein>
<dbReference type="Gene3D" id="1.10.238.160">
    <property type="match status" value="1"/>
</dbReference>
<evidence type="ECO:0000313" key="2">
    <source>
        <dbReference type="Proteomes" id="UP001216595"/>
    </source>
</evidence>
<proteinExistence type="predicted"/>
<keyword evidence="2" id="KW-1185">Reference proteome</keyword>
<name>A0ABT5IDX2_9CAUL</name>
<accession>A0ABT5IDX2</accession>
<comment type="caution">
    <text evidence="1">The sequence shown here is derived from an EMBL/GenBank/DDBJ whole genome shotgun (WGS) entry which is preliminary data.</text>
</comment>
<reference evidence="1 2" key="1">
    <citation type="submission" date="2023-01" db="EMBL/GenBank/DDBJ databases">
        <title>Novel species of the genus Asticcacaulis isolated from rivers.</title>
        <authorList>
            <person name="Lu H."/>
        </authorList>
    </citation>
    <scope>NUCLEOTIDE SEQUENCE [LARGE SCALE GENOMIC DNA]</scope>
    <source>
        <strain evidence="1 2">DXS10W</strain>
    </source>
</reference>